<evidence type="ECO:0000313" key="6">
    <source>
        <dbReference type="Proteomes" id="UP000715095"/>
    </source>
</evidence>
<dbReference type="SMART" id="SM00881">
    <property type="entry name" value="CoA_binding"/>
    <property type="match status" value="1"/>
</dbReference>
<dbReference type="EMBL" id="JACJJC010000001">
    <property type="protein sequence ID" value="MBM6702977.1"/>
    <property type="molecule type" value="Genomic_DNA"/>
</dbReference>
<dbReference type="Gene3D" id="3.40.50.720">
    <property type="entry name" value="NAD(P)-binding Rossmann-like Domain"/>
    <property type="match status" value="1"/>
</dbReference>
<proteinExistence type="predicted"/>
<dbReference type="Proteomes" id="UP000715095">
    <property type="component" value="Unassembled WGS sequence"/>
</dbReference>
<dbReference type="Pfam" id="PF13607">
    <property type="entry name" value="Succ_CoA_lig"/>
    <property type="match status" value="1"/>
</dbReference>
<dbReference type="SUPFAM" id="SSF55729">
    <property type="entry name" value="Acyl-CoA N-acyltransferases (Nat)"/>
    <property type="match status" value="1"/>
</dbReference>
<keyword evidence="6" id="KW-1185">Reference proteome</keyword>
<protein>
    <submittedName>
        <fullName evidence="5">GNAT family N-acetyltransferase</fullName>
    </submittedName>
</protein>
<gene>
    <name evidence="5" type="ORF">H6A60_00415</name>
</gene>
<dbReference type="SUPFAM" id="SSF51735">
    <property type="entry name" value="NAD(P)-binding Rossmann-fold domains"/>
    <property type="match status" value="1"/>
</dbReference>
<dbReference type="InterPro" id="IPR016102">
    <property type="entry name" value="Succinyl-CoA_synth-like"/>
</dbReference>
<accession>A0ABS2DNK4</accession>
<dbReference type="SUPFAM" id="SSF52210">
    <property type="entry name" value="Succinyl-CoA synthetase domains"/>
    <property type="match status" value="2"/>
</dbReference>
<evidence type="ECO:0000256" key="1">
    <source>
        <dbReference type="ARBA" id="ARBA00022598"/>
    </source>
</evidence>
<comment type="caution">
    <text evidence="5">The sequence shown here is derived from an EMBL/GenBank/DDBJ whole genome shotgun (WGS) entry which is preliminary data.</text>
</comment>
<dbReference type="Gene3D" id="3.40.50.261">
    <property type="entry name" value="Succinyl-CoA synthetase domains"/>
    <property type="match status" value="2"/>
</dbReference>
<evidence type="ECO:0000256" key="2">
    <source>
        <dbReference type="ARBA" id="ARBA00022741"/>
    </source>
</evidence>
<dbReference type="InterPro" id="IPR016181">
    <property type="entry name" value="Acyl_CoA_acyltransferase"/>
</dbReference>
<dbReference type="Gene3D" id="3.30.470.20">
    <property type="entry name" value="ATP-grasp fold, B domain"/>
    <property type="match status" value="1"/>
</dbReference>
<keyword evidence="1" id="KW-0436">Ligase</keyword>
<name>A0ABS2DNK4_9BURK</name>
<dbReference type="Pfam" id="PF13549">
    <property type="entry name" value="ATP-grasp_5"/>
    <property type="match status" value="1"/>
</dbReference>
<dbReference type="InterPro" id="IPR013815">
    <property type="entry name" value="ATP_grasp_subdomain_1"/>
</dbReference>
<reference evidence="5 6" key="1">
    <citation type="journal article" date="2021" name="Sci. Rep.">
        <title>The distribution of antibiotic resistance genes in chicken gut microbiota commensals.</title>
        <authorList>
            <person name="Juricova H."/>
            <person name="Matiasovicova J."/>
            <person name="Kubasova T."/>
            <person name="Cejkova D."/>
            <person name="Rychlik I."/>
        </authorList>
    </citation>
    <scope>NUCLEOTIDE SEQUENCE [LARGE SCALE GENOMIC DNA]</scope>
    <source>
        <strain evidence="5 6">An829</strain>
    </source>
</reference>
<dbReference type="PANTHER" id="PTHR43334">
    <property type="entry name" value="ACETATE--COA LIGASE [ADP-FORMING]"/>
    <property type="match status" value="1"/>
</dbReference>
<dbReference type="Pfam" id="PF00583">
    <property type="entry name" value="Acetyltransf_1"/>
    <property type="match status" value="1"/>
</dbReference>
<dbReference type="SUPFAM" id="SSF56059">
    <property type="entry name" value="Glutathione synthetase ATP-binding domain-like"/>
    <property type="match status" value="1"/>
</dbReference>
<keyword evidence="2" id="KW-0547">Nucleotide-binding</keyword>
<sequence length="912" mass="98587">MQMEPLSFISDMLRPRSVAVIGASARLGSRGFHIWRAVSASSGIVNIWPVNPKYKYVGETRCYATVDAIPAQIDLAVVAVERRRFPEVIRSLAKKKPRFVLFAPQEEGLLSDKSEIAELLDQAHTLGMRVVGPNSIGFMMPHLGINASYWPKLPSPGNIAVAAHSGMVATSLVDQMQATGLGFACVVDVGLEMDIRLADLVDSFAADRSVRVIALHVEALRDPRRFYSAVRAASELKPIVILHAGGEAGFAADRIASARFDCDAGEDAAFEALCRQAGAIRVKRFEDFCAAVAAFASARRSNGRRTAVIANNAGFAGIAAEAAANNHLLIEGFSTKTTAQLHALRPLARVPNNPLVLGPSATPEQIRDSLEIVLQDPSIDNVLVALAPGPMASCDPTFELLAQSSIKTVKPVAAAWISEQLTASVRQQIASVPDSKLIATRSLEDAATGLGMLVRRNATNNAKRLPFEATRWRLAPEALATLRAICTEALAEGRHTLNALETASFLSAAGFTTVPCRLVRTLEEALDAAAALHYPVALKTVALGMTRRTEAGLVFLHIAGREELTEAWAKLADNLVQGAPLAQPEGILVEKMLDHGPEREFRMSIRYDAVLGPVIEYAAAGLFGRFKGNACSAIPPLPLPEALSLVSSIESAQALDAFRGLPPVNRLLMALALCRLSDLAEALPAIREIRLEPVVPFESQISVLDGSISLYDAPLAPERGFPHLVVEAAPIEDVEPFEPKPGQRFVVRALLEEDFERLKQFIAALSDKSYYLRFHSSVRISDERIAAFCRLDYSREGAWVATETDEHGSERFCAVARWHITEESQTAEFGVVVRDDRQRLGLARRLMHKIETEALEAGQTTLVGYVLNGNAAMDGLMSALGFTIGKAPEHMGSEVNRWSKPLAASGTPIMAP</sequence>
<evidence type="ECO:0000313" key="5">
    <source>
        <dbReference type="EMBL" id="MBM6702977.1"/>
    </source>
</evidence>
<dbReference type="InterPro" id="IPR003781">
    <property type="entry name" value="CoA-bd"/>
</dbReference>
<dbReference type="Gene3D" id="3.30.1490.20">
    <property type="entry name" value="ATP-grasp fold, A domain"/>
    <property type="match status" value="1"/>
</dbReference>
<feature type="domain" description="N-acetyltransferase" evidence="4">
    <location>
        <begin position="745"/>
        <end position="903"/>
    </location>
</feature>
<keyword evidence="3" id="KW-0067">ATP-binding</keyword>
<dbReference type="InterPro" id="IPR036291">
    <property type="entry name" value="NAD(P)-bd_dom_sf"/>
</dbReference>
<evidence type="ECO:0000256" key="3">
    <source>
        <dbReference type="ARBA" id="ARBA00022840"/>
    </source>
</evidence>
<organism evidence="5 6">
    <name type="scientific">Sutterella massiliensis</name>
    <dbReference type="NCBI Taxonomy" id="1816689"/>
    <lineage>
        <taxon>Bacteria</taxon>
        <taxon>Pseudomonadati</taxon>
        <taxon>Pseudomonadota</taxon>
        <taxon>Betaproteobacteria</taxon>
        <taxon>Burkholderiales</taxon>
        <taxon>Sutterellaceae</taxon>
        <taxon>Sutterella</taxon>
    </lineage>
</organism>
<dbReference type="InterPro" id="IPR032875">
    <property type="entry name" value="Succ_CoA_lig_flav_dom"/>
</dbReference>
<dbReference type="PANTHER" id="PTHR43334:SF1">
    <property type="entry name" value="3-HYDROXYPROPIONATE--COA LIGASE [ADP-FORMING]"/>
    <property type="match status" value="1"/>
</dbReference>
<dbReference type="Gene3D" id="3.40.630.30">
    <property type="match status" value="1"/>
</dbReference>
<dbReference type="InterPro" id="IPR051538">
    <property type="entry name" value="Acyl-CoA_Synth/Transferase"/>
</dbReference>
<dbReference type="Pfam" id="PF13380">
    <property type="entry name" value="CoA_binding_2"/>
    <property type="match status" value="1"/>
</dbReference>
<dbReference type="PROSITE" id="PS51186">
    <property type="entry name" value="GNAT"/>
    <property type="match status" value="1"/>
</dbReference>
<evidence type="ECO:0000259" key="4">
    <source>
        <dbReference type="PROSITE" id="PS51186"/>
    </source>
</evidence>
<dbReference type="InterPro" id="IPR000182">
    <property type="entry name" value="GNAT_dom"/>
</dbReference>